<dbReference type="Gene3D" id="2.10.260.10">
    <property type="match status" value="1"/>
</dbReference>
<feature type="domain" description="SpoVT-AbrB" evidence="1">
    <location>
        <begin position="12"/>
        <end position="56"/>
    </location>
</feature>
<dbReference type="InterPro" id="IPR007159">
    <property type="entry name" value="SpoVT-AbrB_dom"/>
</dbReference>
<proteinExistence type="predicted"/>
<name>A0A398D6J6_9BACT</name>
<sequence>MEKPKGKYAWTAKVGDKGQIVIPKEAREIFNINPGDTLLLLGDEAQGIAIVKNDVFMNFADAIMKAQNSKEEDE</sequence>
<dbReference type="NCBIfam" id="TIGR01439">
    <property type="entry name" value="lp_hng_hel_AbrB"/>
    <property type="match status" value="1"/>
</dbReference>
<comment type="caution">
    <text evidence="2">The sequence shown here is derived from an EMBL/GenBank/DDBJ whole genome shotgun (WGS) entry which is preliminary data.</text>
</comment>
<dbReference type="SMART" id="SM00966">
    <property type="entry name" value="SpoVT_AbrB"/>
    <property type="match status" value="1"/>
</dbReference>
<dbReference type="AlphaFoldDB" id="A0A398D6J6"/>
<dbReference type="PANTHER" id="PTHR34860">
    <property type="entry name" value="REPRESSOR-LIKE PROTEIN SSO7C3"/>
    <property type="match status" value="1"/>
</dbReference>
<organism evidence="2 3">
    <name type="scientific">Candidatus Cryosericum odellii</name>
    <dbReference type="NCBI Taxonomy" id="2290917"/>
    <lineage>
        <taxon>Bacteria</taxon>
        <taxon>Pseudomonadati</taxon>
        <taxon>Caldisericota/Cryosericota group</taxon>
        <taxon>Candidatus Cryosericota</taxon>
        <taxon>Candidatus Cryosericia</taxon>
        <taxon>Candidatus Cryosericales</taxon>
        <taxon>Candidatus Cryosericaceae</taxon>
        <taxon>Candidatus Cryosericum</taxon>
    </lineage>
</organism>
<evidence type="ECO:0000259" key="1">
    <source>
        <dbReference type="SMART" id="SM00966"/>
    </source>
</evidence>
<dbReference type="EMBL" id="QXIU01000265">
    <property type="protein sequence ID" value="RIE07101.1"/>
    <property type="molecule type" value="Genomic_DNA"/>
</dbReference>
<dbReference type="PANTHER" id="PTHR34860:SF6">
    <property type="entry name" value="REPRESSOR-LIKE PROTEIN SSO7C3"/>
    <property type="match status" value="1"/>
</dbReference>
<dbReference type="GO" id="GO:0003677">
    <property type="term" value="F:DNA binding"/>
    <property type="evidence" value="ECO:0007669"/>
    <property type="project" value="UniProtKB-KW"/>
</dbReference>
<gene>
    <name evidence="2" type="ORF">SMC5_10325</name>
</gene>
<dbReference type="InterPro" id="IPR052975">
    <property type="entry name" value="Repressor-like_regulatory"/>
</dbReference>
<dbReference type="InterPro" id="IPR037914">
    <property type="entry name" value="SpoVT-AbrB_sf"/>
</dbReference>
<accession>A0A398D6J6</accession>
<dbReference type="Pfam" id="PF04014">
    <property type="entry name" value="MazE_antitoxin"/>
    <property type="match status" value="1"/>
</dbReference>
<reference evidence="2 3" key="1">
    <citation type="submission" date="2018-09" db="EMBL/GenBank/DDBJ databases">
        <title>Discovery and Ecogenomic Context for Candidatus Cryosericales, a Global Caldiserica Order Active in Thawing Permafrost.</title>
        <authorList>
            <person name="Martinez M.A."/>
            <person name="Woodcroft B.J."/>
            <person name="Ignacio Espinoza J.C."/>
            <person name="Zayed A."/>
            <person name="Singleton C.M."/>
            <person name="Boyd J."/>
            <person name="Li Y.-F."/>
            <person name="Purvine S."/>
            <person name="Maughan H."/>
            <person name="Hodgkins S.B."/>
            <person name="Anderson D."/>
            <person name="Sederholm M."/>
            <person name="Temperton B."/>
            <person name="Saleska S.R."/>
            <person name="Tyson G.W."/>
            <person name="Rich V.I."/>
        </authorList>
    </citation>
    <scope>NUCLEOTIDE SEQUENCE [LARGE SCALE GENOMIC DNA]</scope>
    <source>
        <strain evidence="2 3">SMC5</strain>
    </source>
</reference>
<dbReference type="RefSeq" id="WP_119087005.1">
    <property type="nucleotide sequence ID" value="NZ_QXIU01000265.1"/>
</dbReference>
<dbReference type="SUPFAM" id="SSF89447">
    <property type="entry name" value="AbrB/MazE/MraZ-like"/>
    <property type="match status" value="1"/>
</dbReference>
<evidence type="ECO:0000313" key="2">
    <source>
        <dbReference type="EMBL" id="RIE07101.1"/>
    </source>
</evidence>
<dbReference type="Proteomes" id="UP000266489">
    <property type="component" value="Unassembled WGS sequence"/>
</dbReference>
<dbReference type="OrthoDB" id="9812495at2"/>
<protein>
    <submittedName>
        <fullName evidence="2">AbrB/MazE/SpoVT family DNA-binding domain-containing protein</fullName>
    </submittedName>
</protein>
<keyword evidence="2" id="KW-0238">DNA-binding</keyword>
<evidence type="ECO:0000313" key="3">
    <source>
        <dbReference type="Proteomes" id="UP000266489"/>
    </source>
</evidence>